<comment type="caution">
    <text evidence="1">The sequence shown here is derived from an EMBL/GenBank/DDBJ whole genome shotgun (WGS) entry which is preliminary data.</text>
</comment>
<keyword evidence="2" id="KW-1185">Reference proteome</keyword>
<dbReference type="Proteomes" id="UP000191518">
    <property type="component" value="Unassembled WGS sequence"/>
</dbReference>
<accession>A0A1V6RNS2</accession>
<dbReference type="AlphaFoldDB" id="A0A1V6RNS2"/>
<organism evidence="1 2">
    <name type="scientific">Penicillium vulpinum</name>
    <dbReference type="NCBI Taxonomy" id="29845"/>
    <lineage>
        <taxon>Eukaryota</taxon>
        <taxon>Fungi</taxon>
        <taxon>Dikarya</taxon>
        <taxon>Ascomycota</taxon>
        <taxon>Pezizomycotina</taxon>
        <taxon>Eurotiomycetes</taxon>
        <taxon>Eurotiomycetidae</taxon>
        <taxon>Eurotiales</taxon>
        <taxon>Aspergillaceae</taxon>
        <taxon>Penicillium</taxon>
    </lineage>
</organism>
<proteinExistence type="predicted"/>
<reference evidence="2" key="1">
    <citation type="journal article" date="2017" name="Nat. Microbiol.">
        <title>Global analysis of biosynthetic gene clusters reveals vast potential of secondary metabolite production in Penicillium species.</title>
        <authorList>
            <person name="Nielsen J.C."/>
            <person name="Grijseels S."/>
            <person name="Prigent S."/>
            <person name="Ji B."/>
            <person name="Dainat J."/>
            <person name="Nielsen K.F."/>
            <person name="Frisvad J.C."/>
            <person name="Workman M."/>
            <person name="Nielsen J."/>
        </authorList>
    </citation>
    <scope>NUCLEOTIDE SEQUENCE [LARGE SCALE GENOMIC DNA]</scope>
    <source>
        <strain evidence="2">IBT 29486</strain>
    </source>
</reference>
<protein>
    <submittedName>
        <fullName evidence="1">Uncharacterized protein</fullName>
    </submittedName>
</protein>
<evidence type="ECO:0000313" key="2">
    <source>
        <dbReference type="Proteomes" id="UP000191518"/>
    </source>
</evidence>
<evidence type="ECO:0000313" key="1">
    <source>
        <dbReference type="EMBL" id="OQE03084.1"/>
    </source>
</evidence>
<sequence>MNQIADHRLRPVAMPLGATFLAAAPATGARSTCTATKENTCSSSLLNVPIVVENLDEVTHFDAMSVSVTE</sequence>
<gene>
    <name evidence="1" type="ORF">PENVUL_c035G06716</name>
</gene>
<name>A0A1V6RNS2_9EURO</name>
<dbReference type="EMBL" id="MDYP01000035">
    <property type="protein sequence ID" value="OQE03084.1"/>
    <property type="molecule type" value="Genomic_DNA"/>
</dbReference>